<dbReference type="GO" id="GO:0031011">
    <property type="term" value="C:Ino80 complex"/>
    <property type="evidence" value="ECO:0007669"/>
    <property type="project" value="InterPro"/>
</dbReference>
<organism evidence="3 4">
    <name type="scientific">Malassezia restricta (strain ATCC 96810 / NBRC 103918 / CBS 7877)</name>
    <name type="common">Seborrheic dermatitis infection agent</name>
    <dbReference type="NCBI Taxonomy" id="425264"/>
    <lineage>
        <taxon>Eukaryota</taxon>
        <taxon>Fungi</taxon>
        <taxon>Dikarya</taxon>
        <taxon>Basidiomycota</taxon>
        <taxon>Ustilaginomycotina</taxon>
        <taxon>Malasseziomycetes</taxon>
        <taxon>Malasseziales</taxon>
        <taxon>Malasseziaceae</taxon>
        <taxon>Malassezia</taxon>
    </lineage>
</organism>
<evidence type="ECO:0000313" key="3">
    <source>
        <dbReference type="EMBL" id="AYO41298.1"/>
    </source>
</evidence>
<evidence type="ECO:0000256" key="1">
    <source>
        <dbReference type="SAM" id="MobiDB-lite"/>
    </source>
</evidence>
<dbReference type="VEuPathDB" id="FungiDB:DNF11_0348"/>
<evidence type="ECO:0000313" key="4">
    <source>
        <dbReference type="Proteomes" id="UP000269793"/>
    </source>
</evidence>
<dbReference type="Proteomes" id="UP000269793">
    <property type="component" value="Chromosome I"/>
</dbReference>
<dbReference type="PANTHER" id="PTHR21561">
    <property type="entry name" value="INO80 COMPLEX SUBUNIT B"/>
    <property type="match status" value="1"/>
</dbReference>
<proteinExistence type="predicted"/>
<feature type="compositionally biased region" description="Basic and acidic residues" evidence="1">
    <location>
        <begin position="180"/>
        <end position="211"/>
    </location>
</feature>
<sequence>MSTDHAEDDADVMQQDDAYDESHMDEEVNYDEGEPEADDDGDAYESDSEVDELVDEIDESDKPPETNRRARRAPLRVKLMRRNTSSNSSPRRASIRTSQRSTRSRASRDDSYIDESEDDELMDAGDEEDPEDDEDDGNSETTSDMPMTARQIARANRARGITTEELEELPMEESSRKKKLSETELQLRRSETARRRRNQSEKKLEDDKIETINRLLKKQAGKARGKDKTDGEPPEEDTKKPRDIPANHPQPFFRYVNRADKSVLAVPLGEPYSDDNKTEGLYDYTLRTAFQMSREAWAHS</sequence>
<feature type="compositionally biased region" description="Acidic residues" evidence="1">
    <location>
        <begin position="1"/>
        <end position="11"/>
    </location>
</feature>
<gene>
    <name evidence="3" type="primary">ies2</name>
    <name evidence="3" type="ORF">DNF11_0348</name>
</gene>
<protein>
    <submittedName>
        <fullName evidence="3">INO80 complex subunit 2</fullName>
    </submittedName>
</protein>
<feature type="compositionally biased region" description="Low complexity" evidence="1">
    <location>
        <begin position="82"/>
        <end position="101"/>
    </location>
</feature>
<dbReference type="SMART" id="SM01406">
    <property type="entry name" value="PAPA-1"/>
    <property type="match status" value="1"/>
</dbReference>
<accession>A0A3G2S2C4</accession>
<dbReference type="InterPro" id="IPR006880">
    <property type="entry name" value="INO80B_C"/>
</dbReference>
<feature type="domain" description="INO80 complex subunit B-like conserved region" evidence="2">
    <location>
        <begin position="184"/>
        <end position="270"/>
    </location>
</feature>
<feature type="region of interest" description="Disordered" evidence="1">
    <location>
        <begin position="1"/>
        <end position="255"/>
    </location>
</feature>
<dbReference type="PANTHER" id="PTHR21561:SF12">
    <property type="entry name" value="INO80 COMPLEX SUBUNIT B"/>
    <property type="match status" value="1"/>
</dbReference>
<dbReference type="Pfam" id="PF04795">
    <property type="entry name" value="PAPA-1"/>
    <property type="match status" value="1"/>
</dbReference>
<dbReference type="GO" id="GO:0006338">
    <property type="term" value="P:chromatin remodeling"/>
    <property type="evidence" value="ECO:0007669"/>
    <property type="project" value="InterPro"/>
</dbReference>
<feature type="compositionally biased region" description="Acidic residues" evidence="1">
    <location>
        <begin position="27"/>
        <end position="59"/>
    </location>
</feature>
<feature type="compositionally biased region" description="Basic and acidic residues" evidence="1">
    <location>
        <begin position="224"/>
        <end position="245"/>
    </location>
</feature>
<dbReference type="OrthoDB" id="2021186at2759"/>
<keyword evidence="4" id="KW-1185">Reference proteome</keyword>
<reference evidence="3 4" key="1">
    <citation type="submission" date="2018-10" db="EMBL/GenBank/DDBJ databases">
        <title>Complete genome sequence of Malassezia restricta CBS 7877.</title>
        <authorList>
            <person name="Morand S.C."/>
            <person name="Bertignac M."/>
            <person name="Iltis A."/>
            <person name="Kolder I."/>
            <person name="Pirovano W."/>
            <person name="Jourdain R."/>
            <person name="Clavaud C."/>
        </authorList>
    </citation>
    <scope>NUCLEOTIDE SEQUENCE [LARGE SCALE GENOMIC DNA]</scope>
    <source>
        <strain evidence="3 4">CBS 7877</strain>
    </source>
</reference>
<name>A0A3G2S2C4_MALR7</name>
<dbReference type="InterPro" id="IPR029523">
    <property type="entry name" value="INO80B/Ies2"/>
</dbReference>
<feature type="compositionally biased region" description="Basic residues" evidence="1">
    <location>
        <begin position="69"/>
        <end position="81"/>
    </location>
</feature>
<feature type="compositionally biased region" description="Acidic residues" evidence="1">
    <location>
        <begin position="112"/>
        <end position="138"/>
    </location>
</feature>
<dbReference type="AlphaFoldDB" id="A0A3G2S2C4"/>
<dbReference type="STRING" id="425264.A0A3G2S2C4"/>
<evidence type="ECO:0000259" key="2">
    <source>
        <dbReference type="SMART" id="SM01406"/>
    </source>
</evidence>
<dbReference type="EMBL" id="CP033148">
    <property type="protein sequence ID" value="AYO41298.1"/>
    <property type="molecule type" value="Genomic_DNA"/>
</dbReference>